<dbReference type="InterPro" id="IPR012337">
    <property type="entry name" value="RNaseH-like_sf"/>
</dbReference>
<sequence length="165" mass="17967">MWTKPSRNTYKLNVDASFSENGTGGAGAVLRNDRGEALAGACWPLHNIFDAATAEATALQKGLSLIEGLQCVPVTVETDSLELVEAFNGTIQIWSPYAAVLADCFQIASRIGSISVHHCNREVNYVAHNLVKHAFVSNSTIFWDDVPPRFIVSDVMNDVSLFVLQ</sequence>
<dbReference type="InterPro" id="IPR044730">
    <property type="entry name" value="RNase_H-like_dom_plant"/>
</dbReference>
<dbReference type="InterPro" id="IPR052929">
    <property type="entry name" value="RNase_H-like_EbsB-rel"/>
</dbReference>
<dbReference type="EnsemblPlants" id="TuG1812S0000691500.01.T01">
    <property type="protein sequence ID" value="TuG1812S0000691500.01.T01.s_cds17701"/>
    <property type="gene ID" value="TuG1812S0000691500.01"/>
</dbReference>
<name>A0A8R7VAZ7_TRIUA</name>
<dbReference type="Pfam" id="PF13456">
    <property type="entry name" value="RVT_3"/>
    <property type="match status" value="1"/>
</dbReference>
<reference evidence="3" key="1">
    <citation type="journal article" date="2013" name="Nature">
        <title>Draft genome of the wheat A-genome progenitor Triticum urartu.</title>
        <authorList>
            <person name="Ling H.Q."/>
            <person name="Zhao S."/>
            <person name="Liu D."/>
            <person name="Wang J."/>
            <person name="Sun H."/>
            <person name="Zhang C."/>
            <person name="Fan H."/>
            <person name="Li D."/>
            <person name="Dong L."/>
            <person name="Tao Y."/>
            <person name="Gao C."/>
            <person name="Wu H."/>
            <person name="Li Y."/>
            <person name="Cui Y."/>
            <person name="Guo X."/>
            <person name="Zheng S."/>
            <person name="Wang B."/>
            <person name="Yu K."/>
            <person name="Liang Q."/>
            <person name="Yang W."/>
            <person name="Lou X."/>
            <person name="Chen J."/>
            <person name="Feng M."/>
            <person name="Jian J."/>
            <person name="Zhang X."/>
            <person name="Luo G."/>
            <person name="Jiang Y."/>
            <person name="Liu J."/>
            <person name="Wang Z."/>
            <person name="Sha Y."/>
            <person name="Zhang B."/>
            <person name="Wu H."/>
            <person name="Tang D."/>
            <person name="Shen Q."/>
            <person name="Xue P."/>
            <person name="Zou S."/>
            <person name="Wang X."/>
            <person name="Liu X."/>
            <person name="Wang F."/>
            <person name="Yang Y."/>
            <person name="An X."/>
            <person name="Dong Z."/>
            <person name="Zhang K."/>
            <person name="Zhang X."/>
            <person name="Luo M.C."/>
            <person name="Dvorak J."/>
            <person name="Tong Y."/>
            <person name="Wang J."/>
            <person name="Yang H."/>
            <person name="Li Z."/>
            <person name="Wang D."/>
            <person name="Zhang A."/>
            <person name="Wang J."/>
        </authorList>
    </citation>
    <scope>NUCLEOTIDE SEQUENCE</scope>
    <source>
        <strain evidence="3">cv. G1812</strain>
    </source>
</reference>
<dbReference type="AlphaFoldDB" id="A0A8R7VAZ7"/>
<dbReference type="Gramene" id="TuG1812S0000691500.01.T01">
    <property type="protein sequence ID" value="TuG1812S0000691500.01.T01.s_cds17701"/>
    <property type="gene ID" value="TuG1812S0000691500.01"/>
</dbReference>
<dbReference type="Proteomes" id="UP000015106">
    <property type="component" value="Unassembled WGS sequence"/>
</dbReference>
<feature type="domain" description="RNase H type-1" evidence="1">
    <location>
        <begin position="13"/>
        <end position="134"/>
    </location>
</feature>
<evidence type="ECO:0000313" key="3">
    <source>
        <dbReference type="Proteomes" id="UP000015106"/>
    </source>
</evidence>
<dbReference type="PANTHER" id="PTHR47074">
    <property type="entry name" value="BNAC02G40300D PROTEIN"/>
    <property type="match status" value="1"/>
</dbReference>
<dbReference type="InterPro" id="IPR002156">
    <property type="entry name" value="RNaseH_domain"/>
</dbReference>
<dbReference type="GO" id="GO:0004523">
    <property type="term" value="F:RNA-DNA hybrid ribonuclease activity"/>
    <property type="evidence" value="ECO:0007669"/>
    <property type="project" value="InterPro"/>
</dbReference>
<dbReference type="Gene3D" id="3.30.420.10">
    <property type="entry name" value="Ribonuclease H-like superfamily/Ribonuclease H"/>
    <property type="match status" value="1"/>
</dbReference>
<dbReference type="PANTHER" id="PTHR47074:SF11">
    <property type="entry name" value="REVERSE TRANSCRIPTASE-LIKE PROTEIN"/>
    <property type="match status" value="1"/>
</dbReference>
<keyword evidence="3" id="KW-1185">Reference proteome</keyword>
<dbReference type="InterPro" id="IPR036397">
    <property type="entry name" value="RNaseH_sf"/>
</dbReference>
<dbReference type="GO" id="GO:0003676">
    <property type="term" value="F:nucleic acid binding"/>
    <property type="evidence" value="ECO:0007669"/>
    <property type="project" value="InterPro"/>
</dbReference>
<dbReference type="CDD" id="cd06222">
    <property type="entry name" value="RNase_H_like"/>
    <property type="match status" value="1"/>
</dbReference>
<accession>A0A8R7VAZ7</accession>
<reference evidence="2" key="2">
    <citation type="submission" date="2022-06" db="UniProtKB">
        <authorList>
            <consortium name="EnsemblPlants"/>
        </authorList>
    </citation>
    <scope>IDENTIFICATION</scope>
</reference>
<proteinExistence type="predicted"/>
<dbReference type="SUPFAM" id="SSF53098">
    <property type="entry name" value="Ribonuclease H-like"/>
    <property type="match status" value="1"/>
</dbReference>
<protein>
    <recommendedName>
        <fullName evidence="1">RNase H type-1 domain-containing protein</fullName>
    </recommendedName>
</protein>
<evidence type="ECO:0000259" key="1">
    <source>
        <dbReference type="Pfam" id="PF13456"/>
    </source>
</evidence>
<evidence type="ECO:0000313" key="2">
    <source>
        <dbReference type="EnsemblPlants" id="TuG1812S0000691500.01.T01.s_cds17701"/>
    </source>
</evidence>
<organism evidence="2 3">
    <name type="scientific">Triticum urartu</name>
    <name type="common">Red wild einkorn</name>
    <name type="synonym">Crithodium urartu</name>
    <dbReference type="NCBI Taxonomy" id="4572"/>
    <lineage>
        <taxon>Eukaryota</taxon>
        <taxon>Viridiplantae</taxon>
        <taxon>Streptophyta</taxon>
        <taxon>Embryophyta</taxon>
        <taxon>Tracheophyta</taxon>
        <taxon>Spermatophyta</taxon>
        <taxon>Magnoliopsida</taxon>
        <taxon>Liliopsida</taxon>
        <taxon>Poales</taxon>
        <taxon>Poaceae</taxon>
        <taxon>BOP clade</taxon>
        <taxon>Pooideae</taxon>
        <taxon>Triticodae</taxon>
        <taxon>Triticeae</taxon>
        <taxon>Triticinae</taxon>
        <taxon>Triticum</taxon>
    </lineage>
</organism>